<dbReference type="InterPro" id="IPR014748">
    <property type="entry name" value="Enoyl-CoA_hydra_C"/>
</dbReference>
<dbReference type="InterPro" id="IPR001753">
    <property type="entry name" value="Enoyl-CoA_hydra/iso"/>
</dbReference>
<dbReference type="Pfam" id="PF00378">
    <property type="entry name" value="ECH_1"/>
    <property type="match status" value="1"/>
</dbReference>
<dbReference type="GO" id="GO:0016853">
    <property type="term" value="F:isomerase activity"/>
    <property type="evidence" value="ECO:0007669"/>
    <property type="project" value="UniProtKB-KW"/>
</dbReference>
<comment type="similarity">
    <text evidence="1">Belongs to the enoyl-CoA hydratase/isomerase family.</text>
</comment>
<keyword evidence="2" id="KW-0413">Isomerase</keyword>
<evidence type="ECO:0000313" key="2">
    <source>
        <dbReference type="EMBL" id="QKV52678.1"/>
    </source>
</evidence>
<accession>A0A6N1X130</accession>
<organism evidence="2 3">
    <name type="scientific">Comamonas antarctica</name>
    <dbReference type="NCBI Taxonomy" id="2743470"/>
    <lineage>
        <taxon>Bacteria</taxon>
        <taxon>Pseudomonadati</taxon>
        <taxon>Pseudomonadota</taxon>
        <taxon>Betaproteobacteria</taxon>
        <taxon>Burkholderiales</taxon>
        <taxon>Comamonadaceae</taxon>
        <taxon>Comamonas</taxon>
    </lineage>
</organism>
<protein>
    <submittedName>
        <fullName evidence="2">Enoyl-CoA hydratase/isomerase family protein</fullName>
    </submittedName>
</protein>
<dbReference type="SUPFAM" id="SSF52096">
    <property type="entry name" value="ClpP/crotonase"/>
    <property type="match status" value="1"/>
</dbReference>
<gene>
    <name evidence="2" type="ORF">HUK68_07095</name>
</gene>
<dbReference type="Gene3D" id="1.10.12.10">
    <property type="entry name" value="Lyase 2-enoyl-coa Hydratase, Chain A, domain 2"/>
    <property type="match status" value="1"/>
</dbReference>
<reference evidence="2 3" key="1">
    <citation type="submission" date="2020-06" db="EMBL/GenBank/DDBJ databases">
        <title>Acidovorax antarctica sp. nov., isolated from Corinth ice sheet soil, Antarctic Fields Peninsula.</title>
        <authorList>
            <person name="Xu Q."/>
            <person name="Peng F."/>
        </authorList>
    </citation>
    <scope>NUCLEOTIDE SEQUENCE [LARGE SCALE GENOMIC DNA]</scope>
    <source>
        <strain evidence="2 3">16-35-5</strain>
    </source>
</reference>
<evidence type="ECO:0000256" key="1">
    <source>
        <dbReference type="ARBA" id="ARBA00005254"/>
    </source>
</evidence>
<proteinExistence type="inferred from homology"/>
<dbReference type="Proteomes" id="UP000509579">
    <property type="component" value="Chromosome"/>
</dbReference>
<dbReference type="PANTHER" id="PTHR43459">
    <property type="entry name" value="ENOYL-COA HYDRATASE"/>
    <property type="match status" value="1"/>
</dbReference>
<dbReference type="EMBL" id="CP054840">
    <property type="protein sequence ID" value="QKV52678.1"/>
    <property type="molecule type" value="Genomic_DNA"/>
</dbReference>
<dbReference type="PANTHER" id="PTHR43459:SF1">
    <property type="entry name" value="EG:BACN32G11.4 PROTEIN"/>
    <property type="match status" value="1"/>
</dbReference>
<dbReference type="RefSeq" id="WP_175503557.1">
    <property type="nucleotide sequence ID" value="NZ_CP054840.1"/>
</dbReference>
<evidence type="ECO:0000313" key="3">
    <source>
        <dbReference type="Proteomes" id="UP000509579"/>
    </source>
</evidence>
<dbReference type="InterPro" id="IPR029045">
    <property type="entry name" value="ClpP/crotonase-like_dom_sf"/>
</dbReference>
<dbReference type="AlphaFoldDB" id="A0A6N1X130"/>
<name>A0A6N1X130_9BURK</name>
<sequence length="265" mass="27773">MAYPDKPTDGSVLHWRDGAVAHIRFNRPQALNAIDRDMAAAFARACKEVQADGAVRAVLLSGEGRAFMAGGDIGEMRADPARAAEELIAGMHGGIRRLAALDAPVICAVQGAVAGGGLGLMLACDLALAAEGTRLSVAYPAIGASCDCSTSWSLPRVLGLRKAMELALLGDTVDAAQALQLGLVNRVVPAAQLEAESHALVQRLAQGPTRALGSMKKLLRSAAQHSLDEHLDVEAAGFIACTQTEDFHEGTRAFSEKRAPQFQGR</sequence>
<keyword evidence="3" id="KW-1185">Reference proteome</keyword>
<dbReference type="Gene3D" id="3.90.226.10">
    <property type="entry name" value="2-enoyl-CoA Hydratase, Chain A, domain 1"/>
    <property type="match status" value="1"/>
</dbReference>
<dbReference type="KEGG" id="aant:HUK68_07095"/>
<dbReference type="CDD" id="cd06558">
    <property type="entry name" value="crotonase-like"/>
    <property type="match status" value="1"/>
</dbReference>